<feature type="chain" id="PRO_5045870698" description="Thyroglobulin type-1 domain-containing protein" evidence="4">
    <location>
        <begin position="19"/>
        <end position="520"/>
    </location>
</feature>
<proteinExistence type="predicted"/>
<dbReference type="Proteomes" id="UP001549920">
    <property type="component" value="Unassembled WGS sequence"/>
</dbReference>
<dbReference type="InterPro" id="IPR000716">
    <property type="entry name" value="Thyroglobulin_1"/>
</dbReference>
<name>A0ABR3H9G3_LOXSC</name>
<dbReference type="PROSITE" id="PS51162">
    <property type="entry name" value="THYROGLOBULIN_1_2"/>
    <property type="match status" value="1"/>
</dbReference>
<sequence>MKIAALLLNLALVYLGSSTTSLGSVVPVLTLDPKVTSGNKTVKPDMEFLPFVFLVDKDRDTSEYWRETEILSLIRNKDWDIDYEKCEQNTPVSPLVQIPSKRTVRPICKSRFDYQMCPQCSHFNNHTECELFRDSCRERRVYPSEYDTYCDSKYGKWRTMFLPADYSQCRCCDECIPYRELDQSCVEDEYNFDAEEFLPVTTIDFRAGCNPYWGHPEQELRALRCDKALRRCVPTSVPAIPNETLNLRRSYRYEPPTGRQLCPVSCRGFVCPAGQVQEAACPLGAFLPDKEQCNCCGQCSSYHQLNQKCAEFKKTEHNVNGTKEIEVEEEFLEPGCDDGLVCRQGRCQDIHTVQTAAGSRTKRDENLDDANEPCKREMKFFKKKYGVDGHLHFNAPQCTPLWLYAPVQCRRFICYCALEDGSIIQGIKVPRVEVSNMNCDCAREKCRTGSDVECDGFGNYKEAAFTPHTDDWASSESDRETTASATTRRLRSPPTPTTGPRRRTTEKVLYFTPILGLLHT</sequence>
<keyword evidence="1" id="KW-1015">Disulfide bond</keyword>
<feature type="region of interest" description="Disordered" evidence="3">
    <location>
        <begin position="469"/>
        <end position="505"/>
    </location>
</feature>
<feature type="domain" description="Thyroglobulin type-1" evidence="5">
    <location>
        <begin position="371"/>
        <end position="439"/>
    </location>
</feature>
<organism evidence="6 7">
    <name type="scientific">Loxostege sticticalis</name>
    <name type="common">Beet webworm moth</name>
    <dbReference type="NCBI Taxonomy" id="481309"/>
    <lineage>
        <taxon>Eukaryota</taxon>
        <taxon>Metazoa</taxon>
        <taxon>Ecdysozoa</taxon>
        <taxon>Arthropoda</taxon>
        <taxon>Hexapoda</taxon>
        <taxon>Insecta</taxon>
        <taxon>Pterygota</taxon>
        <taxon>Neoptera</taxon>
        <taxon>Endopterygota</taxon>
        <taxon>Lepidoptera</taxon>
        <taxon>Glossata</taxon>
        <taxon>Ditrysia</taxon>
        <taxon>Pyraloidea</taxon>
        <taxon>Crambidae</taxon>
        <taxon>Pyraustinae</taxon>
        <taxon>Loxostege</taxon>
    </lineage>
</organism>
<dbReference type="EMBL" id="JBEUOH010000023">
    <property type="protein sequence ID" value="KAL0861299.1"/>
    <property type="molecule type" value="Genomic_DNA"/>
</dbReference>
<feature type="compositionally biased region" description="Basic and acidic residues" evidence="3">
    <location>
        <begin position="469"/>
        <end position="481"/>
    </location>
</feature>
<evidence type="ECO:0000256" key="2">
    <source>
        <dbReference type="PROSITE-ProRule" id="PRU00500"/>
    </source>
</evidence>
<evidence type="ECO:0000256" key="1">
    <source>
        <dbReference type="ARBA" id="ARBA00023157"/>
    </source>
</evidence>
<feature type="signal peptide" evidence="4">
    <location>
        <begin position="1"/>
        <end position="18"/>
    </location>
</feature>
<evidence type="ECO:0000256" key="4">
    <source>
        <dbReference type="SAM" id="SignalP"/>
    </source>
</evidence>
<accession>A0ABR3H9G3</accession>
<evidence type="ECO:0000259" key="5">
    <source>
        <dbReference type="PROSITE" id="PS51162"/>
    </source>
</evidence>
<evidence type="ECO:0000313" key="6">
    <source>
        <dbReference type="EMBL" id="KAL0861299.1"/>
    </source>
</evidence>
<gene>
    <name evidence="6" type="ORF">ABMA27_008860</name>
</gene>
<keyword evidence="4" id="KW-0732">Signal</keyword>
<evidence type="ECO:0000313" key="7">
    <source>
        <dbReference type="Proteomes" id="UP001549920"/>
    </source>
</evidence>
<evidence type="ECO:0000256" key="3">
    <source>
        <dbReference type="SAM" id="MobiDB-lite"/>
    </source>
</evidence>
<keyword evidence="7" id="KW-1185">Reference proteome</keyword>
<reference evidence="6 7" key="1">
    <citation type="submission" date="2024-06" db="EMBL/GenBank/DDBJ databases">
        <title>A chromosome-level genome assembly of beet webworm, Loxostege sticticalis.</title>
        <authorList>
            <person name="Zhang Y."/>
        </authorList>
    </citation>
    <scope>NUCLEOTIDE SEQUENCE [LARGE SCALE GENOMIC DNA]</scope>
    <source>
        <strain evidence="6">AQ026</strain>
        <tissue evidence="6">Whole body</tissue>
    </source>
</reference>
<protein>
    <recommendedName>
        <fullName evidence="5">Thyroglobulin type-1 domain-containing protein</fullName>
    </recommendedName>
</protein>
<dbReference type="SUPFAM" id="SSF57610">
    <property type="entry name" value="Thyroglobulin type-1 domain"/>
    <property type="match status" value="1"/>
</dbReference>
<comment type="caution">
    <text evidence="2">Lacks conserved residue(s) required for the propagation of feature annotation.</text>
</comment>
<dbReference type="InterPro" id="IPR036857">
    <property type="entry name" value="Thyroglobulin_1_sf"/>
</dbReference>
<comment type="caution">
    <text evidence="6">The sequence shown here is derived from an EMBL/GenBank/DDBJ whole genome shotgun (WGS) entry which is preliminary data.</text>
</comment>